<reference evidence="2 3" key="1">
    <citation type="submission" date="2014-06" db="EMBL/GenBank/DDBJ databases">
        <title>Draft genome sequence of Idiomarina sp. MCCC 1A10513.</title>
        <authorList>
            <person name="Du J."/>
            <person name="Lai Q."/>
            <person name="Shao Z."/>
        </authorList>
    </citation>
    <scope>NUCLEOTIDE SEQUENCE [LARGE SCALE GENOMIC DNA]</scope>
    <source>
        <strain evidence="2 3">MCCC 1A10513</strain>
    </source>
</reference>
<evidence type="ECO:0000313" key="2">
    <source>
        <dbReference type="EMBL" id="KFZ29983.1"/>
    </source>
</evidence>
<dbReference type="EMBL" id="JPIN01000001">
    <property type="protein sequence ID" value="KFZ29983.1"/>
    <property type="molecule type" value="Genomic_DNA"/>
</dbReference>
<keyword evidence="3" id="KW-1185">Reference proteome</keyword>
<keyword evidence="1" id="KW-0472">Membrane</keyword>
<evidence type="ECO:0000313" key="3">
    <source>
        <dbReference type="Proteomes" id="UP000053718"/>
    </source>
</evidence>
<proteinExistence type="predicted"/>
<sequence>MINALILIVIGIAVFFSGIWEENLFTIILGLFIEAGGWIIFVVKWRSAKQKGNLDNNEK</sequence>
<organism evidence="2 3">
    <name type="scientific">Pseudidiomarina atlantica</name>
    <dbReference type="NCBI Taxonomy" id="1517416"/>
    <lineage>
        <taxon>Bacteria</taxon>
        <taxon>Pseudomonadati</taxon>
        <taxon>Pseudomonadota</taxon>
        <taxon>Gammaproteobacteria</taxon>
        <taxon>Alteromonadales</taxon>
        <taxon>Idiomarinaceae</taxon>
        <taxon>Pseudidiomarina</taxon>
    </lineage>
</organism>
<keyword evidence="1" id="KW-0812">Transmembrane</keyword>
<name>A0A094L5K0_9GAMM</name>
<dbReference type="OrthoDB" id="6240539at2"/>
<gene>
    <name evidence="2" type="ORF">IDAT_02560</name>
</gene>
<keyword evidence="1" id="KW-1133">Transmembrane helix</keyword>
<dbReference type="RefSeq" id="WP_034730013.1">
    <property type="nucleotide sequence ID" value="NZ_JPIN01000001.1"/>
</dbReference>
<accession>A0A094L5K0</accession>
<dbReference type="AlphaFoldDB" id="A0A094L5K0"/>
<comment type="caution">
    <text evidence="2">The sequence shown here is derived from an EMBL/GenBank/DDBJ whole genome shotgun (WGS) entry which is preliminary data.</text>
</comment>
<dbReference type="STRING" id="1517416.IDAT_02560"/>
<feature type="transmembrane region" description="Helical" evidence="1">
    <location>
        <begin position="27"/>
        <end position="45"/>
    </location>
</feature>
<dbReference type="Proteomes" id="UP000053718">
    <property type="component" value="Unassembled WGS sequence"/>
</dbReference>
<evidence type="ECO:0000256" key="1">
    <source>
        <dbReference type="SAM" id="Phobius"/>
    </source>
</evidence>
<protein>
    <submittedName>
        <fullName evidence="2">Uncharacterized protein</fullName>
    </submittedName>
</protein>